<gene>
    <name evidence="3" type="ORF">OWO78_01185</name>
</gene>
<dbReference type="CDD" id="cd01026">
    <property type="entry name" value="TOPRIM_OLD"/>
    <property type="match status" value="1"/>
</dbReference>
<dbReference type="PANTHER" id="PTHR43581">
    <property type="entry name" value="ATP/GTP PHOSPHATASE"/>
    <property type="match status" value="1"/>
</dbReference>
<protein>
    <submittedName>
        <fullName evidence="3">AAA family ATPase</fullName>
    </submittedName>
</protein>
<evidence type="ECO:0000313" key="3">
    <source>
        <dbReference type="EMBL" id="MDK7390048.1"/>
    </source>
</evidence>
<name>A0AAW6YJH0_9BACI</name>
<evidence type="ECO:0000259" key="2">
    <source>
        <dbReference type="Pfam" id="PF20469"/>
    </source>
</evidence>
<dbReference type="InterPro" id="IPR051396">
    <property type="entry name" value="Bact_Antivir_Def_Nuclease"/>
</dbReference>
<evidence type="ECO:0000313" key="4">
    <source>
        <dbReference type="Proteomes" id="UP001174229"/>
    </source>
</evidence>
<dbReference type="InterPro" id="IPR041685">
    <property type="entry name" value="AAA_GajA/Old/RecF-like"/>
</dbReference>
<sequence length="798" mass="91745">MFIEKLNIKNYKKLKDVKVCLSQKQNLFIGPNNSGKTSAIEILVKFLTDKKSFNIYDVTIGNWSQLDNLFTLYYSKHDEDGQELVLADLYNKMMHLLPTLKVTLRIEESELYHVKSLIPYLNKECEKVAVTYTYEPVDFEKLILDYKNFRNSVSAWKTLTLSSHQVPEVDLEEIAKDHWPSNFKSFLATDGRFKKYFTIKYYISNPDLEDGDIYDASTSLTTNPLKNIVKVSVIGAQRGLIDSNEDGDTIDGAKINLNNTRKLSKLFSSYYSEYLNPINQYSEKDYTILNAVTNSKKAFKQHLEESIKPIQKKMGDLGYPGFGSPSITVRPQINLSDSIKGEASLLLNTHKDGINDEQYFLPEHNNGLGYQNLIAMFFKLNIFKQERLAYGGENEKIIEPLHLMLIEEPEAHLHAQAQKVFIDKAYELIKVSVEETGINASFTTQLLISTHSSHITYKADIDELIYFNRKLQDDVFSSEVINLKDVPLDPNAIFNDEDEQLKGLSNKKFVQKYLQLYEHDLFFADAVILIEGVSERILLPELIRKHVTSLTSRYITILEIGGAYASRFIPFLKAINRPTLIITDIDSVKMDGTKTHVSITEELKSSNTTINNWFEKSPDERKLHRRFGVSKGAGKGARKRVSNSVLDDKLIHQLISKCQEEKIKNPIRLAYQYEEYSENIYARTFEDAIALENFEMFKNLDVKNNQFSKLILNIHELFKEVGDKGSLSIQHAEKLFAYVNEKNVKSEFALDLLFIDEFTEDNFMNCPKYILEGLLWLEEQLTSKIETSKAEEEVYGTV</sequence>
<dbReference type="Pfam" id="PF13175">
    <property type="entry name" value="AAA_15"/>
    <property type="match status" value="1"/>
</dbReference>
<dbReference type="SUPFAM" id="SSF52540">
    <property type="entry name" value="P-loop containing nucleoside triphosphate hydrolases"/>
    <property type="match status" value="1"/>
</dbReference>
<dbReference type="RefSeq" id="WP_076873643.1">
    <property type="nucleotide sequence ID" value="NZ_JAPNPC010000002.1"/>
</dbReference>
<comment type="caution">
    <text evidence="3">The sequence shown here is derived from an EMBL/GenBank/DDBJ whole genome shotgun (WGS) entry which is preliminary data.</text>
</comment>
<dbReference type="PANTHER" id="PTHR43581:SF2">
    <property type="entry name" value="EXCINUCLEASE ATPASE SUBUNIT"/>
    <property type="match status" value="1"/>
</dbReference>
<feature type="domain" description="Endonuclease GajA/Old nuclease/RecF-like AAA" evidence="1">
    <location>
        <begin position="1"/>
        <end position="455"/>
    </location>
</feature>
<evidence type="ECO:0000259" key="1">
    <source>
        <dbReference type="Pfam" id="PF13175"/>
    </source>
</evidence>
<dbReference type="InterPro" id="IPR027417">
    <property type="entry name" value="P-loop_NTPase"/>
</dbReference>
<dbReference type="Pfam" id="PF20469">
    <property type="entry name" value="OLD-like_TOPRIM"/>
    <property type="match status" value="1"/>
</dbReference>
<dbReference type="Gene3D" id="3.40.50.300">
    <property type="entry name" value="P-loop containing nucleotide triphosphate hydrolases"/>
    <property type="match status" value="1"/>
</dbReference>
<accession>A0AAW6YJH0</accession>
<dbReference type="EMBL" id="JAPNPE010000001">
    <property type="protein sequence ID" value="MDK7390048.1"/>
    <property type="molecule type" value="Genomic_DNA"/>
</dbReference>
<dbReference type="AlphaFoldDB" id="A0AAW6YJH0"/>
<reference evidence="3" key="1">
    <citation type="submission" date="2022-11" db="EMBL/GenBank/DDBJ databases">
        <title>WGS-based characterization of Bacillus cereus isolated from food &amp; feed additives.</title>
        <authorList>
            <person name="Bogaerts B."/>
            <person name="Fraiture M.-A."/>
            <person name="Roosens N.H.C."/>
            <person name="De Keersmaecker S.C.J."/>
            <person name="Vanneste K."/>
        </authorList>
    </citation>
    <scope>NUCLEOTIDE SEQUENCE</scope>
    <source>
        <strain evidence="3">74.2</strain>
    </source>
</reference>
<proteinExistence type="predicted"/>
<dbReference type="InterPro" id="IPR034139">
    <property type="entry name" value="TOPRIM_OLD"/>
</dbReference>
<dbReference type="Proteomes" id="UP001174229">
    <property type="component" value="Unassembled WGS sequence"/>
</dbReference>
<organism evidence="3 4">
    <name type="scientific">Bacillus pacificus</name>
    <dbReference type="NCBI Taxonomy" id="2026187"/>
    <lineage>
        <taxon>Bacteria</taxon>
        <taxon>Bacillati</taxon>
        <taxon>Bacillota</taxon>
        <taxon>Bacilli</taxon>
        <taxon>Bacillales</taxon>
        <taxon>Bacillaceae</taxon>
        <taxon>Bacillus</taxon>
        <taxon>Bacillus cereus group</taxon>
    </lineage>
</organism>
<feature type="domain" description="OLD protein-like TOPRIM" evidence="2">
    <location>
        <begin position="522"/>
        <end position="586"/>
    </location>
</feature>